<dbReference type="PANTHER" id="PTHR45754">
    <property type="entry name" value="METHYLENETETRAHYDROFOLATE REDUCTASE"/>
    <property type="match status" value="1"/>
</dbReference>
<comment type="caution">
    <text evidence="8">The sequence shown here is derived from an EMBL/GenBank/DDBJ whole genome shotgun (WGS) entry which is preliminary data.</text>
</comment>
<gene>
    <name evidence="8" type="primary">jg8490</name>
    <name evidence="8" type="ORF">PAEG_LOCUS18912</name>
</gene>
<evidence type="ECO:0000256" key="5">
    <source>
        <dbReference type="ARBA" id="ARBA00022827"/>
    </source>
</evidence>
<dbReference type="Pfam" id="PF02219">
    <property type="entry name" value="MTHFR"/>
    <property type="match status" value="1"/>
</dbReference>
<comment type="cofactor">
    <cofactor evidence="1">
        <name>FAD</name>
        <dbReference type="ChEBI" id="CHEBI:57692"/>
    </cofactor>
</comment>
<dbReference type="SUPFAM" id="SSF51730">
    <property type="entry name" value="FAD-linked oxidoreductase"/>
    <property type="match status" value="1"/>
</dbReference>
<sequence length="216" mass="25101">MAGRITEIIKNKGSFSYSFEVTPVIKENELEKLDLEPLFFSVTWHAQDHKCKDFEIAPLKLAKYLREKNKNVLLHISCCNMKKDYLDYLLVLLKDIGVYNLFIILGENFDSRHSEFRRSQDMITYIRQETGNFFCIGVAGFPDREGSILQLKEKINCGVDFILTQAFFDCNVLKRFSIHCDEAGIHVPIIPGIFPFETDKELEDFVKLIRFLIKST</sequence>
<comment type="pathway">
    <text evidence="2 7">One-carbon metabolism; tetrahydrofolate interconversion.</text>
</comment>
<evidence type="ECO:0000313" key="8">
    <source>
        <dbReference type="EMBL" id="CAH2242672.1"/>
    </source>
</evidence>
<evidence type="ECO:0000256" key="6">
    <source>
        <dbReference type="ARBA" id="ARBA00023002"/>
    </source>
</evidence>
<evidence type="ECO:0000256" key="4">
    <source>
        <dbReference type="ARBA" id="ARBA00022630"/>
    </source>
</evidence>
<dbReference type="InterPro" id="IPR029041">
    <property type="entry name" value="FAD-linked_oxidoreductase-like"/>
</dbReference>
<keyword evidence="9" id="KW-1185">Reference proteome</keyword>
<accession>A0A8S4S3N5</accession>
<name>A0A8S4S3N5_9NEOP</name>
<dbReference type="GO" id="GO:0005829">
    <property type="term" value="C:cytosol"/>
    <property type="evidence" value="ECO:0007669"/>
    <property type="project" value="TreeGrafter"/>
</dbReference>
<dbReference type="GO" id="GO:0004489">
    <property type="term" value="F:methylenetetrahydrofolate reductase [NAD(P)H] activity"/>
    <property type="evidence" value="ECO:0007669"/>
    <property type="project" value="InterPro"/>
</dbReference>
<comment type="similarity">
    <text evidence="3">Belongs to the methylenetetrahydrofolate reductase family.</text>
</comment>
<proteinExistence type="inferred from homology"/>
<evidence type="ECO:0000256" key="7">
    <source>
        <dbReference type="RuleBase" id="RU004254"/>
    </source>
</evidence>
<dbReference type="PANTHER" id="PTHR45754:SF3">
    <property type="entry name" value="METHYLENETETRAHYDROFOLATE REDUCTASE (NADPH)"/>
    <property type="match status" value="1"/>
</dbReference>
<keyword evidence="4" id="KW-0285">Flavoprotein</keyword>
<evidence type="ECO:0000313" key="9">
    <source>
        <dbReference type="Proteomes" id="UP000838756"/>
    </source>
</evidence>
<dbReference type="GO" id="GO:0071949">
    <property type="term" value="F:FAD binding"/>
    <property type="evidence" value="ECO:0007669"/>
    <property type="project" value="TreeGrafter"/>
</dbReference>
<evidence type="ECO:0000256" key="3">
    <source>
        <dbReference type="ARBA" id="ARBA00006743"/>
    </source>
</evidence>
<organism evidence="8 9">
    <name type="scientific">Pararge aegeria aegeria</name>
    <dbReference type="NCBI Taxonomy" id="348720"/>
    <lineage>
        <taxon>Eukaryota</taxon>
        <taxon>Metazoa</taxon>
        <taxon>Ecdysozoa</taxon>
        <taxon>Arthropoda</taxon>
        <taxon>Hexapoda</taxon>
        <taxon>Insecta</taxon>
        <taxon>Pterygota</taxon>
        <taxon>Neoptera</taxon>
        <taxon>Endopterygota</taxon>
        <taxon>Lepidoptera</taxon>
        <taxon>Glossata</taxon>
        <taxon>Ditrysia</taxon>
        <taxon>Papilionoidea</taxon>
        <taxon>Nymphalidae</taxon>
        <taxon>Satyrinae</taxon>
        <taxon>Satyrini</taxon>
        <taxon>Parargina</taxon>
        <taxon>Pararge</taxon>
    </lineage>
</organism>
<evidence type="ECO:0000256" key="2">
    <source>
        <dbReference type="ARBA" id="ARBA00004777"/>
    </source>
</evidence>
<dbReference type="AlphaFoldDB" id="A0A8S4S3N5"/>
<evidence type="ECO:0000256" key="1">
    <source>
        <dbReference type="ARBA" id="ARBA00001974"/>
    </source>
</evidence>
<keyword evidence="5" id="KW-0274">FAD</keyword>
<dbReference type="GO" id="GO:0009086">
    <property type="term" value="P:methionine biosynthetic process"/>
    <property type="evidence" value="ECO:0007669"/>
    <property type="project" value="TreeGrafter"/>
</dbReference>
<dbReference type="Proteomes" id="UP000838756">
    <property type="component" value="Unassembled WGS sequence"/>
</dbReference>
<keyword evidence="6" id="KW-0560">Oxidoreductase</keyword>
<dbReference type="Gene3D" id="3.20.20.220">
    <property type="match status" value="1"/>
</dbReference>
<dbReference type="InterPro" id="IPR003171">
    <property type="entry name" value="Mehydrof_redctse-like"/>
</dbReference>
<dbReference type="EMBL" id="CAKXAJ010025670">
    <property type="protein sequence ID" value="CAH2242672.1"/>
    <property type="molecule type" value="Genomic_DNA"/>
</dbReference>
<dbReference type="GO" id="GO:0035999">
    <property type="term" value="P:tetrahydrofolate interconversion"/>
    <property type="evidence" value="ECO:0007669"/>
    <property type="project" value="TreeGrafter"/>
</dbReference>
<protein>
    <submittedName>
        <fullName evidence="8">Jg8490 protein</fullName>
    </submittedName>
</protein>
<reference evidence="8" key="1">
    <citation type="submission" date="2022-03" db="EMBL/GenBank/DDBJ databases">
        <authorList>
            <person name="Lindestad O."/>
        </authorList>
    </citation>
    <scope>NUCLEOTIDE SEQUENCE</scope>
</reference>
<dbReference type="OrthoDB" id="16284at2759"/>